<keyword evidence="3" id="KW-1185">Reference proteome</keyword>
<sequence length="81" mass="9181">MPSDYVYGVEDYVHMLLFYGETKKNATKAVLLWKERFPGKKVPNARTIQGVYNRAMKTGAVVPKNICVGQKMWIASNGGKW</sequence>
<name>A0A9P0EZH8_BEMTA</name>
<dbReference type="InterPro" id="IPR032135">
    <property type="entry name" value="DUF4817"/>
</dbReference>
<evidence type="ECO:0000259" key="1">
    <source>
        <dbReference type="Pfam" id="PF16087"/>
    </source>
</evidence>
<reference evidence="2" key="1">
    <citation type="submission" date="2021-12" db="EMBL/GenBank/DDBJ databases">
        <authorList>
            <person name="King R."/>
        </authorList>
    </citation>
    <scope>NUCLEOTIDE SEQUENCE</scope>
</reference>
<accession>A0A9P0EZH8</accession>
<proteinExistence type="predicted"/>
<protein>
    <recommendedName>
        <fullName evidence="1">DUF4817 domain-containing protein</fullName>
    </recommendedName>
</protein>
<gene>
    <name evidence="2" type="ORF">BEMITA_LOCUS4818</name>
</gene>
<dbReference type="Pfam" id="PF16087">
    <property type="entry name" value="DUF4817"/>
    <property type="match status" value="1"/>
</dbReference>
<dbReference type="EMBL" id="OU963863">
    <property type="protein sequence ID" value="CAH0385604.1"/>
    <property type="molecule type" value="Genomic_DNA"/>
</dbReference>
<evidence type="ECO:0000313" key="3">
    <source>
        <dbReference type="Proteomes" id="UP001152759"/>
    </source>
</evidence>
<dbReference type="Proteomes" id="UP001152759">
    <property type="component" value="Chromosome 2"/>
</dbReference>
<dbReference type="AlphaFoldDB" id="A0A9P0EZH8"/>
<evidence type="ECO:0000313" key="2">
    <source>
        <dbReference type="EMBL" id="CAH0385604.1"/>
    </source>
</evidence>
<organism evidence="2 3">
    <name type="scientific">Bemisia tabaci</name>
    <name type="common">Sweetpotato whitefly</name>
    <name type="synonym">Aleurodes tabaci</name>
    <dbReference type="NCBI Taxonomy" id="7038"/>
    <lineage>
        <taxon>Eukaryota</taxon>
        <taxon>Metazoa</taxon>
        <taxon>Ecdysozoa</taxon>
        <taxon>Arthropoda</taxon>
        <taxon>Hexapoda</taxon>
        <taxon>Insecta</taxon>
        <taxon>Pterygota</taxon>
        <taxon>Neoptera</taxon>
        <taxon>Paraneoptera</taxon>
        <taxon>Hemiptera</taxon>
        <taxon>Sternorrhyncha</taxon>
        <taxon>Aleyrodoidea</taxon>
        <taxon>Aleyrodidae</taxon>
        <taxon>Aleyrodinae</taxon>
        <taxon>Bemisia</taxon>
    </lineage>
</organism>
<feature type="domain" description="DUF4817" evidence="1">
    <location>
        <begin position="9"/>
        <end position="61"/>
    </location>
</feature>